<evidence type="ECO:0000256" key="7">
    <source>
        <dbReference type="RuleBase" id="RU361153"/>
    </source>
</evidence>
<dbReference type="InterPro" id="IPR050386">
    <property type="entry name" value="Glycosyl_hydrolase_5"/>
</dbReference>
<feature type="chain" id="PRO_5032371104" evidence="8">
    <location>
        <begin position="21"/>
        <end position="504"/>
    </location>
</feature>
<dbReference type="PANTHER" id="PTHR31297:SF41">
    <property type="entry name" value="ENDOGLUCANASE, PUTATIVE (AFU_ORTHOLOGUE AFUA_5G01830)-RELATED"/>
    <property type="match status" value="1"/>
</dbReference>
<keyword evidence="11" id="KW-1185">Reference proteome</keyword>
<evidence type="ECO:0000256" key="5">
    <source>
        <dbReference type="ARBA" id="ARBA00023295"/>
    </source>
</evidence>
<evidence type="ECO:0000256" key="6">
    <source>
        <dbReference type="ARBA" id="ARBA00023326"/>
    </source>
</evidence>
<protein>
    <submittedName>
        <fullName evidence="10">Glycoside hydrolase family 5 protein</fullName>
    </submittedName>
</protein>
<evidence type="ECO:0000313" key="11">
    <source>
        <dbReference type="Proteomes" id="UP000435649"/>
    </source>
</evidence>
<keyword evidence="3" id="KW-0136">Cellulose degradation</keyword>
<evidence type="ECO:0000256" key="3">
    <source>
        <dbReference type="ARBA" id="ARBA00023001"/>
    </source>
</evidence>
<keyword evidence="8" id="KW-0732">Signal</keyword>
<dbReference type="PANTHER" id="PTHR31297">
    <property type="entry name" value="GLUCAN ENDO-1,6-BETA-GLUCOSIDASE B"/>
    <property type="match status" value="1"/>
</dbReference>
<gene>
    <name evidence="10" type="ORF">FYJ85_00125</name>
</gene>
<dbReference type="GO" id="GO:0030245">
    <property type="term" value="P:cellulose catabolic process"/>
    <property type="evidence" value="ECO:0007669"/>
    <property type="project" value="UniProtKB-KW"/>
</dbReference>
<comment type="caution">
    <text evidence="10">The sequence shown here is derived from an EMBL/GenBank/DDBJ whole genome shotgun (WGS) entry which is preliminary data.</text>
</comment>
<dbReference type="AlphaFoldDB" id="A0A844FXI8"/>
<dbReference type="GO" id="GO:0009986">
    <property type="term" value="C:cell surface"/>
    <property type="evidence" value="ECO:0007669"/>
    <property type="project" value="TreeGrafter"/>
</dbReference>
<dbReference type="EMBL" id="VUNS01000001">
    <property type="protein sequence ID" value="MST95454.1"/>
    <property type="molecule type" value="Genomic_DNA"/>
</dbReference>
<dbReference type="Proteomes" id="UP000435649">
    <property type="component" value="Unassembled WGS sequence"/>
</dbReference>
<dbReference type="Gene3D" id="3.20.20.80">
    <property type="entry name" value="Glycosidases"/>
    <property type="match status" value="1"/>
</dbReference>
<dbReference type="SUPFAM" id="SSF51445">
    <property type="entry name" value="(Trans)glycosidases"/>
    <property type="match status" value="1"/>
</dbReference>
<sequence>MKKILLLLLLLSAIGGLLSAAEKSVYSCSFAPEELAGWKIPPAFAKVETVDGAPALRVTVKPGNETKEQHFAIREIDLAPYRGNQLFLTYEVKGENVSVPPEQWNGVKLMLHFKTPQEEVWRGAGAPTGSFGWRTASATAFIPAGATAGTINLGLQSSSGTVWVRSVKITASEPAATVPEGFRAVYTDRVKRMPRLRGVMSPNSFKPEDMDELKRWNANLIRWQIKRNWGRAGTELDLEEYLRWFNGRLEELDKVLDKCGELGIYVLIDLHTPPGGRDETGNMVMFYNPVYRDAFYAMWEQMAKRYKDHPAVWGCNLLNEPVQTRPTEDDYLSVQYEAARRIRAIDPELPVIIESNNSSSPAAFPALRPLPLANIIYQAHMYAPYSYTHQGIYDRRAEPVVYPGVIEGAPYDRERLKRCLAPVREFEKKYGAKIYIGEFSAVRYAPGAAQYLEELISIFEEYGWDWSYHAFRESPYWDVELDAEAKPAETDRRKVLLKYFRRNR</sequence>
<dbReference type="Pfam" id="PF00150">
    <property type="entry name" value="Cellulase"/>
    <property type="match status" value="1"/>
</dbReference>
<feature type="domain" description="Glycoside hydrolase family 5" evidence="9">
    <location>
        <begin position="208"/>
        <end position="469"/>
    </location>
</feature>
<dbReference type="RefSeq" id="WP_154416593.1">
    <property type="nucleotide sequence ID" value="NZ_VUNS01000001.1"/>
</dbReference>
<dbReference type="Gene3D" id="2.60.120.260">
    <property type="entry name" value="Galactose-binding domain-like"/>
    <property type="match status" value="1"/>
</dbReference>
<dbReference type="GO" id="GO:0008422">
    <property type="term" value="F:beta-glucosidase activity"/>
    <property type="evidence" value="ECO:0007669"/>
    <property type="project" value="TreeGrafter"/>
</dbReference>
<keyword evidence="6" id="KW-0624">Polysaccharide degradation</keyword>
<dbReference type="InterPro" id="IPR001547">
    <property type="entry name" value="Glyco_hydro_5"/>
</dbReference>
<evidence type="ECO:0000256" key="4">
    <source>
        <dbReference type="ARBA" id="ARBA00023277"/>
    </source>
</evidence>
<accession>A0A844FXI8</accession>
<comment type="similarity">
    <text evidence="1 7">Belongs to the glycosyl hydrolase 5 (cellulase A) family.</text>
</comment>
<dbReference type="GO" id="GO:0005576">
    <property type="term" value="C:extracellular region"/>
    <property type="evidence" value="ECO:0007669"/>
    <property type="project" value="TreeGrafter"/>
</dbReference>
<feature type="signal peptide" evidence="8">
    <location>
        <begin position="1"/>
        <end position="20"/>
    </location>
</feature>
<keyword evidence="5 7" id="KW-0326">Glycosidase</keyword>
<organism evidence="10 11">
    <name type="scientific">Victivallis lenta</name>
    <dbReference type="NCBI Taxonomy" id="2606640"/>
    <lineage>
        <taxon>Bacteria</taxon>
        <taxon>Pseudomonadati</taxon>
        <taxon>Lentisphaerota</taxon>
        <taxon>Lentisphaeria</taxon>
        <taxon>Victivallales</taxon>
        <taxon>Victivallaceae</taxon>
        <taxon>Victivallis</taxon>
    </lineage>
</organism>
<evidence type="ECO:0000313" key="10">
    <source>
        <dbReference type="EMBL" id="MST95454.1"/>
    </source>
</evidence>
<reference evidence="10 11" key="1">
    <citation type="submission" date="2019-08" db="EMBL/GenBank/DDBJ databases">
        <title>In-depth cultivation of the pig gut microbiome towards novel bacterial diversity and tailored functional studies.</title>
        <authorList>
            <person name="Wylensek D."/>
            <person name="Hitch T.C.A."/>
            <person name="Clavel T."/>
        </authorList>
    </citation>
    <scope>NUCLEOTIDE SEQUENCE [LARGE SCALE GENOMIC DNA]</scope>
    <source>
        <strain evidence="10 11">BBE-744-WT-12</strain>
    </source>
</reference>
<evidence type="ECO:0000259" key="9">
    <source>
        <dbReference type="Pfam" id="PF00150"/>
    </source>
</evidence>
<evidence type="ECO:0000256" key="8">
    <source>
        <dbReference type="SAM" id="SignalP"/>
    </source>
</evidence>
<dbReference type="InterPro" id="IPR017853">
    <property type="entry name" value="GH"/>
</dbReference>
<proteinExistence type="inferred from homology"/>
<evidence type="ECO:0000256" key="1">
    <source>
        <dbReference type="ARBA" id="ARBA00005641"/>
    </source>
</evidence>
<name>A0A844FXI8_9BACT</name>
<keyword evidence="4" id="KW-0119">Carbohydrate metabolism</keyword>
<evidence type="ECO:0000256" key="2">
    <source>
        <dbReference type="ARBA" id="ARBA00022801"/>
    </source>
</evidence>
<keyword evidence="2 7" id="KW-0378">Hydrolase</keyword>